<dbReference type="KEGG" id="mic:Mic7113_2029"/>
<protein>
    <submittedName>
        <fullName evidence="1">Uncharacterized protein</fullName>
    </submittedName>
</protein>
<keyword evidence="2" id="KW-1185">Reference proteome</keyword>
<dbReference type="Proteomes" id="UP000010471">
    <property type="component" value="Chromosome"/>
</dbReference>
<dbReference type="RefSeq" id="WP_015182026.1">
    <property type="nucleotide sequence ID" value="NC_019738.1"/>
</dbReference>
<dbReference type="AlphaFoldDB" id="K9WDN8"/>
<sequence>MNRYQISQLEAAGEFLNLLGIPGPYTFQEKVRTIEVSQEAIEGRLRGSLESCYISIREVATKICKDIYAERLKRQKKFPRKLYFVDWRDDLELSSSIVSPNGWLPSRLGSK</sequence>
<dbReference type="HOGENOM" id="CLU_2155452_0_0_3"/>
<proteinExistence type="predicted"/>
<accession>K9WDN8</accession>
<name>K9WDN8_9CYAN</name>
<reference evidence="1 2" key="1">
    <citation type="submission" date="2012-06" db="EMBL/GenBank/DDBJ databases">
        <title>Finished chromosome of genome of Microcoleus sp. PCC 7113.</title>
        <authorList>
            <consortium name="US DOE Joint Genome Institute"/>
            <person name="Gugger M."/>
            <person name="Coursin T."/>
            <person name="Rippka R."/>
            <person name="Tandeau De Marsac N."/>
            <person name="Huntemann M."/>
            <person name="Wei C.-L."/>
            <person name="Han J."/>
            <person name="Detter J.C."/>
            <person name="Han C."/>
            <person name="Tapia R."/>
            <person name="Chen A."/>
            <person name="Kyrpides N."/>
            <person name="Mavromatis K."/>
            <person name="Markowitz V."/>
            <person name="Szeto E."/>
            <person name="Ivanova N."/>
            <person name="Pagani I."/>
            <person name="Pati A."/>
            <person name="Goodwin L."/>
            <person name="Nordberg H.P."/>
            <person name="Cantor M.N."/>
            <person name="Hua S.X."/>
            <person name="Woyke T."/>
            <person name="Kerfeld C.A."/>
        </authorList>
    </citation>
    <scope>NUCLEOTIDE SEQUENCE [LARGE SCALE GENOMIC DNA]</scope>
    <source>
        <strain evidence="1 2">PCC 7113</strain>
    </source>
</reference>
<evidence type="ECO:0000313" key="2">
    <source>
        <dbReference type="Proteomes" id="UP000010471"/>
    </source>
</evidence>
<gene>
    <name evidence="1" type="ORF">Mic7113_2029</name>
</gene>
<dbReference type="EMBL" id="CP003630">
    <property type="protein sequence ID" value="AFZ17874.1"/>
    <property type="molecule type" value="Genomic_DNA"/>
</dbReference>
<organism evidence="1 2">
    <name type="scientific">Allocoleopsis franciscana PCC 7113</name>
    <dbReference type="NCBI Taxonomy" id="1173027"/>
    <lineage>
        <taxon>Bacteria</taxon>
        <taxon>Bacillati</taxon>
        <taxon>Cyanobacteriota</taxon>
        <taxon>Cyanophyceae</taxon>
        <taxon>Coleofasciculales</taxon>
        <taxon>Coleofasciculaceae</taxon>
        <taxon>Allocoleopsis</taxon>
        <taxon>Allocoleopsis franciscana</taxon>
    </lineage>
</organism>
<evidence type="ECO:0000313" key="1">
    <source>
        <dbReference type="EMBL" id="AFZ17874.1"/>
    </source>
</evidence>